<feature type="non-terminal residue" evidence="3">
    <location>
        <position position="83"/>
    </location>
</feature>
<dbReference type="InterPro" id="IPR025877">
    <property type="entry name" value="MobA-like_NTP_Trfase"/>
</dbReference>
<evidence type="ECO:0000313" key="4">
    <source>
        <dbReference type="Proteomes" id="UP001139308"/>
    </source>
</evidence>
<organism evidence="3 4">
    <name type="scientific">Paraburkholderia tagetis</name>
    <dbReference type="NCBI Taxonomy" id="2913261"/>
    <lineage>
        <taxon>Bacteria</taxon>
        <taxon>Pseudomonadati</taxon>
        <taxon>Pseudomonadota</taxon>
        <taxon>Betaproteobacteria</taxon>
        <taxon>Burkholderiales</taxon>
        <taxon>Burkholderiaceae</taxon>
        <taxon>Paraburkholderia</taxon>
    </lineage>
</organism>
<dbReference type="Gene3D" id="3.90.550.10">
    <property type="entry name" value="Spore Coat Polysaccharide Biosynthesis Protein SpsA, Chain A"/>
    <property type="match status" value="1"/>
</dbReference>
<accession>A0A9X1RS87</accession>
<reference evidence="3" key="1">
    <citation type="submission" date="2022-01" db="EMBL/GenBank/DDBJ databases">
        <title>Genome sequence and assembly of Parabukholderia sp. RG36.</title>
        <authorList>
            <person name="Chhetri G."/>
        </authorList>
    </citation>
    <scope>NUCLEOTIDE SEQUENCE</scope>
    <source>
        <strain evidence="3">RG36</strain>
    </source>
</reference>
<comment type="caution">
    <text evidence="3">The sequence shown here is derived from an EMBL/GenBank/DDBJ whole genome shotgun (WGS) entry which is preliminary data.</text>
</comment>
<evidence type="ECO:0000256" key="1">
    <source>
        <dbReference type="ARBA" id="ARBA00022842"/>
    </source>
</evidence>
<dbReference type="RefSeq" id="WP_238464890.1">
    <property type="nucleotide sequence ID" value="NZ_JAKLJA010000012.1"/>
</dbReference>
<dbReference type="Pfam" id="PF12804">
    <property type="entry name" value="NTP_transf_3"/>
    <property type="match status" value="1"/>
</dbReference>
<name>A0A9X1RS87_9BURK</name>
<keyword evidence="3" id="KW-0808">Transferase</keyword>
<dbReference type="InterPro" id="IPR029044">
    <property type="entry name" value="Nucleotide-diphossugar_trans"/>
</dbReference>
<keyword evidence="4" id="KW-1185">Reference proteome</keyword>
<protein>
    <submittedName>
        <fullName evidence="3">NTP transferase domain-containing protein</fullName>
    </submittedName>
</protein>
<gene>
    <name evidence="3" type="ORF">L5014_17015</name>
</gene>
<proteinExistence type="predicted"/>
<feature type="domain" description="MobA-like NTP transferase" evidence="2">
    <location>
        <begin position="50"/>
        <end position="83"/>
    </location>
</feature>
<evidence type="ECO:0000313" key="3">
    <source>
        <dbReference type="EMBL" id="MCG5075042.1"/>
    </source>
</evidence>
<dbReference type="EMBL" id="JAKLJA010000012">
    <property type="protein sequence ID" value="MCG5075042.1"/>
    <property type="molecule type" value="Genomic_DNA"/>
</dbReference>
<dbReference type="AlphaFoldDB" id="A0A9X1RS87"/>
<dbReference type="SUPFAM" id="SSF53448">
    <property type="entry name" value="Nucleotide-diphospho-sugar transferases"/>
    <property type="match status" value="1"/>
</dbReference>
<evidence type="ECO:0000259" key="2">
    <source>
        <dbReference type="Pfam" id="PF12804"/>
    </source>
</evidence>
<sequence length="83" mass="8825">MAAFFTSVVRMQKCVEWCGKGPPAGDVGDTPHAKIDCFIPSQVTDAMNIVILAAGMGKRMHSALPKVLHPLAGQPLLSHVIDT</sequence>
<keyword evidence="1" id="KW-0460">Magnesium</keyword>
<dbReference type="GO" id="GO:0016779">
    <property type="term" value="F:nucleotidyltransferase activity"/>
    <property type="evidence" value="ECO:0007669"/>
    <property type="project" value="UniProtKB-ARBA"/>
</dbReference>
<dbReference type="Proteomes" id="UP001139308">
    <property type="component" value="Unassembled WGS sequence"/>
</dbReference>